<dbReference type="GO" id="GO:0070677">
    <property type="term" value="F:rRNA (cytosine-2'-O-)-methyltransferase activity"/>
    <property type="evidence" value="ECO:0007669"/>
    <property type="project" value="UniProtKB-UniRule"/>
</dbReference>
<keyword evidence="2 6" id="KW-0698">rRNA processing</keyword>
<evidence type="ECO:0000256" key="1">
    <source>
        <dbReference type="ARBA" id="ARBA00022490"/>
    </source>
</evidence>
<dbReference type="EC" id="2.1.1.198" evidence="6"/>
<dbReference type="GO" id="GO:0005737">
    <property type="term" value="C:cytoplasm"/>
    <property type="evidence" value="ECO:0007669"/>
    <property type="project" value="UniProtKB-SubCell"/>
</dbReference>
<keyword evidence="3 6" id="KW-0489">Methyltransferase</keyword>
<reference evidence="8 10" key="1">
    <citation type="submission" date="2019-07" db="EMBL/GenBank/DDBJ databases">
        <title>Draft genome Sequence of Chlorobium phaeovibrioides sp. strain PhvTcv-s14, from the Phylum Chlorobi.</title>
        <authorList>
            <person name="Babenko V."/>
            <person name="Boldyreva D."/>
            <person name="Kanygina A."/>
            <person name="Selezneva O."/>
            <person name="Akopiyan T."/>
            <person name="Lunina O."/>
        </authorList>
    </citation>
    <scope>NUCLEOTIDE SEQUENCE [LARGE SCALE GENOMIC DNA]</scope>
    <source>
        <strain evidence="8 10">GrTcv12</strain>
    </source>
</reference>
<evidence type="ECO:0000256" key="2">
    <source>
        <dbReference type="ARBA" id="ARBA00022552"/>
    </source>
</evidence>
<evidence type="ECO:0000259" key="7">
    <source>
        <dbReference type="Pfam" id="PF00590"/>
    </source>
</evidence>
<dbReference type="CDD" id="cd11648">
    <property type="entry name" value="RsmI"/>
    <property type="match status" value="1"/>
</dbReference>
<dbReference type="Pfam" id="PF00590">
    <property type="entry name" value="TP_methylase"/>
    <property type="match status" value="1"/>
</dbReference>
<dbReference type="InterPro" id="IPR014777">
    <property type="entry name" value="4pyrrole_Mease_sub1"/>
</dbReference>
<dbReference type="PANTHER" id="PTHR46111">
    <property type="entry name" value="RIBOSOMAL RNA SMALL SUBUNIT METHYLTRANSFERASE I"/>
    <property type="match status" value="1"/>
</dbReference>
<organism evidence="8 10">
    <name type="scientific">Chlorobium phaeovibrioides</name>
    <dbReference type="NCBI Taxonomy" id="1094"/>
    <lineage>
        <taxon>Bacteria</taxon>
        <taxon>Pseudomonadati</taxon>
        <taxon>Chlorobiota</taxon>
        <taxon>Chlorobiia</taxon>
        <taxon>Chlorobiales</taxon>
        <taxon>Chlorobiaceae</taxon>
        <taxon>Chlorobium/Pelodictyon group</taxon>
        <taxon>Chlorobium</taxon>
    </lineage>
</organism>
<dbReference type="Gene3D" id="3.40.1010.10">
    <property type="entry name" value="Cobalt-precorrin-4 Transmethylase, Domain 1"/>
    <property type="match status" value="1"/>
</dbReference>
<evidence type="ECO:0000313" key="9">
    <source>
        <dbReference type="EMBL" id="MWV53625.1"/>
    </source>
</evidence>
<reference evidence="9 11" key="2">
    <citation type="submission" date="2019-11" db="EMBL/GenBank/DDBJ databases">
        <title>Green- and brown-colored morphotypes of Chlorobia in the stratified aquatic ecosystems of Kandalaksha Gulf (White Sea): A model for study of the accessory genome evolution.</title>
        <authorList>
            <person name="Grouzdev D.S."/>
        </authorList>
    </citation>
    <scope>NUCLEOTIDE SEQUENCE [LARGE SCALE GENOMIC DNA]</scope>
    <source>
        <strain evidence="9 11">ZM</strain>
    </source>
</reference>
<dbReference type="AlphaFoldDB" id="A0A5M8ICB7"/>
<evidence type="ECO:0000313" key="10">
    <source>
        <dbReference type="Proteomes" id="UP000327458"/>
    </source>
</evidence>
<keyword evidence="11" id="KW-1185">Reference proteome</keyword>
<dbReference type="NCBIfam" id="TIGR00096">
    <property type="entry name" value="16S rRNA (cytidine(1402)-2'-O)-methyltransferase"/>
    <property type="match status" value="1"/>
</dbReference>
<comment type="catalytic activity">
    <reaction evidence="6">
        <text>cytidine(1402) in 16S rRNA + S-adenosyl-L-methionine = 2'-O-methylcytidine(1402) in 16S rRNA + S-adenosyl-L-homocysteine + H(+)</text>
        <dbReference type="Rhea" id="RHEA:42924"/>
        <dbReference type="Rhea" id="RHEA-COMP:10285"/>
        <dbReference type="Rhea" id="RHEA-COMP:10286"/>
        <dbReference type="ChEBI" id="CHEBI:15378"/>
        <dbReference type="ChEBI" id="CHEBI:57856"/>
        <dbReference type="ChEBI" id="CHEBI:59789"/>
        <dbReference type="ChEBI" id="CHEBI:74495"/>
        <dbReference type="ChEBI" id="CHEBI:82748"/>
        <dbReference type="EC" id="2.1.1.198"/>
    </reaction>
</comment>
<evidence type="ECO:0000313" key="8">
    <source>
        <dbReference type="EMBL" id="KAA6233046.1"/>
    </source>
</evidence>
<keyword evidence="1 6" id="KW-0963">Cytoplasm</keyword>
<dbReference type="Proteomes" id="UP000489351">
    <property type="component" value="Unassembled WGS sequence"/>
</dbReference>
<dbReference type="SUPFAM" id="SSF53790">
    <property type="entry name" value="Tetrapyrrole methylase"/>
    <property type="match status" value="1"/>
</dbReference>
<keyword evidence="4 6" id="KW-0808">Transferase</keyword>
<evidence type="ECO:0000256" key="5">
    <source>
        <dbReference type="ARBA" id="ARBA00022691"/>
    </source>
</evidence>
<dbReference type="InterPro" id="IPR000878">
    <property type="entry name" value="4pyrrol_Mease"/>
</dbReference>
<dbReference type="InterPro" id="IPR035996">
    <property type="entry name" value="4pyrrol_Methylase_sf"/>
</dbReference>
<protein>
    <recommendedName>
        <fullName evidence="6">Ribosomal RNA small subunit methyltransferase I</fullName>
        <ecNumber evidence="6">2.1.1.198</ecNumber>
    </recommendedName>
    <alternativeName>
        <fullName evidence="6">16S rRNA 2'-O-ribose C1402 methyltransferase</fullName>
    </alternativeName>
    <alternativeName>
        <fullName evidence="6">rRNA (cytidine-2'-O-)-methyltransferase RsmI</fullName>
    </alternativeName>
</protein>
<dbReference type="Proteomes" id="UP000327458">
    <property type="component" value="Unassembled WGS sequence"/>
</dbReference>
<dbReference type="Gene3D" id="3.30.950.10">
    <property type="entry name" value="Methyltransferase, Cobalt-precorrin-4 Transmethylase, Domain 2"/>
    <property type="match status" value="1"/>
</dbReference>
<evidence type="ECO:0000256" key="6">
    <source>
        <dbReference type="HAMAP-Rule" id="MF_01877"/>
    </source>
</evidence>
<evidence type="ECO:0000313" key="11">
    <source>
        <dbReference type="Proteomes" id="UP000489351"/>
    </source>
</evidence>
<gene>
    <name evidence="6 8" type="primary">rsmI</name>
    <name evidence="8" type="ORF">FP507_08305</name>
    <name evidence="9" type="ORF">GJ685_00925</name>
</gene>
<accession>A0A5M8ICB7</accession>
<comment type="similarity">
    <text evidence="6">Belongs to the methyltransferase superfamily. RsmI family.</text>
</comment>
<evidence type="ECO:0000256" key="3">
    <source>
        <dbReference type="ARBA" id="ARBA00022603"/>
    </source>
</evidence>
<name>A0A5M8ICB7_CHLPH</name>
<evidence type="ECO:0000256" key="4">
    <source>
        <dbReference type="ARBA" id="ARBA00022679"/>
    </source>
</evidence>
<comment type="subcellular location">
    <subcellularLocation>
        <location evidence="6">Cytoplasm</location>
    </subcellularLocation>
</comment>
<keyword evidence="5 6" id="KW-0949">S-adenosyl-L-methionine</keyword>
<sequence length="252" mass="27711">MHREQQQNGPPAGHPNGTLYMVATPLGNLDDITIRAVETLRTVEAIACEDTRRASILLRHLGIAGKKLISYHSFNEEKAIERITGMLEEGIDLALITDAGTPAVSDPGYSILAALNNKGLRAVPIPGPSALSAAVSVCPLPTSSFYFAGFLPHKKGRKTRLEQLSAMQTLFVLYESPFRILKLLDELEALIPDCRIFIGREMTKMHEEYITGSIGEIRLHLSTGKTRGEFVVAVQPPEKKPAKRGKYDADRH</sequence>
<proteinExistence type="inferred from homology"/>
<dbReference type="HAMAP" id="MF_01877">
    <property type="entry name" value="16SrRNA_methyltr_I"/>
    <property type="match status" value="1"/>
</dbReference>
<dbReference type="InterPro" id="IPR014776">
    <property type="entry name" value="4pyrrole_Mease_sub2"/>
</dbReference>
<dbReference type="PANTHER" id="PTHR46111:SF1">
    <property type="entry name" value="RIBOSOMAL RNA SMALL SUBUNIT METHYLTRANSFERASE I"/>
    <property type="match status" value="1"/>
</dbReference>
<comment type="function">
    <text evidence="6">Catalyzes the 2'-O-methylation of the ribose of cytidine 1402 (C1402) in 16S rRNA.</text>
</comment>
<comment type="caution">
    <text evidence="8">The sequence shown here is derived from an EMBL/GenBank/DDBJ whole genome shotgun (WGS) entry which is preliminary data.</text>
</comment>
<dbReference type="EMBL" id="VMRG01000001">
    <property type="protein sequence ID" value="KAA6233046.1"/>
    <property type="molecule type" value="Genomic_DNA"/>
</dbReference>
<dbReference type="PIRSF" id="PIRSF005917">
    <property type="entry name" value="MTase_YraL"/>
    <property type="match status" value="1"/>
</dbReference>
<feature type="domain" description="Tetrapyrrole methylase" evidence="7">
    <location>
        <begin position="18"/>
        <end position="217"/>
    </location>
</feature>
<dbReference type="InterPro" id="IPR008189">
    <property type="entry name" value="rRNA_ssu_MeTfrase_I"/>
</dbReference>
<dbReference type="EMBL" id="WUBZ01000002">
    <property type="protein sequence ID" value="MWV53625.1"/>
    <property type="molecule type" value="Genomic_DNA"/>
</dbReference>